<sequence>MTLKHNYSKEISEFIKANNKRLNLNWGTITDLNQLGQGGSGLVYSGKYKDFDVVIKFFNKELESRDEIRFKNEYFKIQYLENHEKMGIATYINFECIEFNEHKFYFYIMKHYKETLKSYMDHYTGDRENLFEQILGFFMNALRPLYRYQITHRDLKPENILIDEKERFYLADFGIAKFIDSELTRDHDRMANYRFSAPEQKEPEASSSIDSDMYAIGQILFWILEKHTYEGTITIKDYKNHRIKPLLHAFLAYDPQERPNSIEELEALINTIDQDYKEYKLNEERIKFAEKAIDLNQEYTVLIRRCYPHADNKIVYVDSSDYIDRIIQMIDIFIKDQYKKQNNIWFSTGYWDQELIGIRYKKSDNIIQIQVSQSNIIEFRLKGIWLFASPSDYNSIIWLDAEQLPFYLINGDESSSMSIVNGKYHVKTEETYSGFLELGPGSIPVPIIDVLTYERLLPCGKNIVIAPRLSAALFNDNIDCLDKLQNCKIDIGILDTYLREINKYKPKDFYHYL</sequence>
<keyword evidence="2 3" id="KW-0067">ATP-binding</keyword>
<keyword evidence="5" id="KW-0418">Kinase</keyword>
<evidence type="ECO:0000256" key="2">
    <source>
        <dbReference type="ARBA" id="ARBA00022840"/>
    </source>
</evidence>
<dbReference type="InterPro" id="IPR000719">
    <property type="entry name" value="Prot_kinase_dom"/>
</dbReference>
<accession>A0ABV0I8B6</accession>
<evidence type="ECO:0000256" key="3">
    <source>
        <dbReference type="PROSITE-ProRule" id="PRU10141"/>
    </source>
</evidence>
<keyword evidence="1 3" id="KW-0547">Nucleotide-binding</keyword>
<evidence type="ECO:0000256" key="1">
    <source>
        <dbReference type="ARBA" id="ARBA00022741"/>
    </source>
</evidence>
<name>A0ABV0I8B6_VEIPA</name>
<dbReference type="EMBL" id="PKMC02000004">
    <property type="protein sequence ID" value="MEO9177603.1"/>
    <property type="molecule type" value="Genomic_DNA"/>
</dbReference>
<dbReference type="RefSeq" id="WP_101928391.1">
    <property type="nucleotide sequence ID" value="NZ_JBKUID010000001.1"/>
</dbReference>
<dbReference type="SMART" id="SM00220">
    <property type="entry name" value="S_TKc"/>
    <property type="match status" value="1"/>
</dbReference>
<organism evidence="5 6">
    <name type="scientific">Veillonella parvula</name>
    <name type="common">Staphylococcus parvulus</name>
    <dbReference type="NCBI Taxonomy" id="29466"/>
    <lineage>
        <taxon>Bacteria</taxon>
        <taxon>Bacillati</taxon>
        <taxon>Bacillota</taxon>
        <taxon>Negativicutes</taxon>
        <taxon>Veillonellales</taxon>
        <taxon>Veillonellaceae</taxon>
        <taxon>Veillonella</taxon>
    </lineage>
</organism>
<dbReference type="InterPro" id="IPR008271">
    <property type="entry name" value="Ser/Thr_kinase_AS"/>
</dbReference>
<dbReference type="SUPFAM" id="SSF56112">
    <property type="entry name" value="Protein kinase-like (PK-like)"/>
    <property type="match status" value="1"/>
</dbReference>
<feature type="binding site" evidence="3">
    <location>
        <position position="56"/>
    </location>
    <ligand>
        <name>ATP</name>
        <dbReference type="ChEBI" id="CHEBI:30616"/>
    </ligand>
</feature>
<dbReference type="PROSITE" id="PS00108">
    <property type="entry name" value="PROTEIN_KINASE_ST"/>
    <property type="match status" value="1"/>
</dbReference>
<keyword evidence="5" id="KW-0808">Transferase</keyword>
<reference evidence="5" key="2">
    <citation type="submission" date="2024-04" db="EMBL/GenBank/DDBJ databases">
        <title>Na.</title>
        <authorList>
            <person name="Choi B."/>
        </authorList>
    </citation>
    <scope>NUCLEOTIDE SEQUENCE</scope>
    <source>
        <strain evidence="5">UMB0138</strain>
    </source>
</reference>
<comment type="caution">
    <text evidence="5">The sequence shown here is derived from an EMBL/GenBank/DDBJ whole genome shotgun (WGS) entry which is preliminary data.</text>
</comment>
<dbReference type="PROSITE" id="PS50011">
    <property type="entry name" value="PROTEIN_KINASE_DOM"/>
    <property type="match status" value="1"/>
</dbReference>
<protein>
    <submittedName>
        <fullName evidence="5">Protein kinase</fullName>
    </submittedName>
</protein>
<dbReference type="Gene3D" id="3.30.200.20">
    <property type="entry name" value="Phosphorylase Kinase, domain 1"/>
    <property type="match status" value="1"/>
</dbReference>
<dbReference type="InterPro" id="IPR017441">
    <property type="entry name" value="Protein_kinase_ATP_BS"/>
</dbReference>
<reference evidence="5" key="1">
    <citation type="submission" date="2017-12" db="EMBL/GenBank/DDBJ databases">
        <authorList>
            <person name="Thomas-White K."/>
            <person name="Wolfe A.J."/>
        </authorList>
    </citation>
    <scope>NUCLEOTIDE SEQUENCE</scope>
    <source>
        <strain evidence="5">UMB0138</strain>
    </source>
</reference>
<dbReference type="Proteomes" id="UP000234197">
    <property type="component" value="Unassembled WGS sequence"/>
</dbReference>
<dbReference type="GO" id="GO:0016301">
    <property type="term" value="F:kinase activity"/>
    <property type="evidence" value="ECO:0007669"/>
    <property type="project" value="UniProtKB-KW"/>
</dbReference>
<dbReference type="PANTHER" id="PTHR24362:SF309">
    <property type="entry name" value="PROTEIN KINASE DOMAIN-CONTAINING PROTEIN"/>
    <property type="match status" value="1"/>
</dbReference>
<dbReference type="PANTHER" id="PTHR24362">
    <property type="entry name" value="SERINE/THREONINE-PROTEIN KINASE NEK"/>
    <property type="match status" value="1"/>
</dbReference>
<dbReference type="PROSITE" id="PS00107">
    <property type="entry name" value="PROTEIN_KINASE_ATP"/>
    <property type="match status" value="1"/>
</dbReference>
<feature type="domain" description="Protein kinase" evidence="4">
    <location>
        <begin position="29"/>
        <end position="272"/>
    </location>
</feature>
<dbReference type="Pfam" id="PF00069">
    <property type="entry name" value="Pkinase"/>
    <property type="match status" value="1"/>
</dbReference>
<proteinExistence type="predicted"/>
<dbReference type="Gene3D" id="1.10.510.10">
    <property type="entry name" value="Transferase(Phosphotransferase) domain 1"/>
    <property type="match status" value="1"/>
</dbReference>
<gene>
    <name evidence="5" type="ORF">CYJ21_001395</name>
</gene>
<evidence type="ECO:0000313" key="6">
    <source>
        <dbReference type="Proteomes" id="UP000234197"/>
    </source>
</evidence>
<evidence type="ECO:0000313" key="5">
    <source>
        <dbReference type="EMBL" id="MEO9177603.1"/>
    </source>
</evidence>
<keyword evidence="6" id="KW-1185">Reference proteome</keyword>
<dbReference type="InterPro" id="IPR011009">
    <property type="entry name" value="Kinase-like_dom_sf"/>
</dbReference>
<evidence type="ECO:0000259" key="4">
    <source>
        <dbReference type="PROSITE" id="PS50011"/>
    </source>
</evidence>